<name>A0ABR5Q5R1_9LACO</name>
<dbReference type="Pfam" id="PF00702">
    <property type="entry name" value="Hydrolase"/>
    <property type="match status" value="1"/>
</dbReference>
<accession>A0ABR5Q5R1</accession>
<dbReference type="SFLD" id="SFLDG01129">
    <property type="entry name" value="C1.5:_HAD__Beta-PGM__Phosphata"/>
    <property type="match status" value="1"/>
</dbReference>
<dbReference type="CDD" id="cd02598">
    <property type="entry name" value="HAD_BPGM"/>
    <property type="match status" value="1"/>
</dbReference>
<dbReference type="InterPro" id="IPR006439">
    <property type="entry name" value="HAD-SF_hydro_IA"/>
</dbReference>
<evidence type="ECO:0000256" key="5">
    <source>
        <dbReference type="ARBA" id="ARBA00022842"/>
    </source>
</evidence>
<organism evidence="11 12">
    <name type="scientific">Paucilactobacillus hokkaidonensis</name>
    <dbReference type="NCBI Taxonomy" id="1193095"/>
    <lineage>
        <taxon>Bacteria</taxon>
        <taxon>Bacillati</taxon>
        <taxon>Bacillota</taxon>
        <taxon>Bacilli</taxon>
        <taxon>Lactobacillales</taxon>
        <taxon>Lactobacillaceae</taxon>
        <taxon>Paucilactobacillus</taxon>
    </lineage>
</organism>
<evidence type="ECO:0000256" key="3">
    <source>
        <dbReference type="ARBA" id="ARBA00022553"/>
    </source>
</evidence>
<dbReference type="Gene3D" id="1.10.150.240">
    <property type="entry name" value="Putative phosphatase, domain 2"/>
    <property type="match status" value="1"/>
</dbReference>
<dbReference type="PANTHER" id="PTHR46193:SF18">
    <property type="entry name" value="HEXITOL PHOSPHATASE B"/>
    <property type="match status" value="1"/>
</dbReference>
<evidence type="ECO:0000256" key="1">
    <source>
        <dbReference type="ARBA" id="ARBA00001946"/>
    </source>
</evidence>
<keyword evidence="6" id="KW-0413">Isomerase</keyword>
<dbReference type="NCBIfam" id="TIGR01509">
    <property type="entry name" value="HAD-SF-IA-v3"/>
    <property type="match status" value="1"/>
</dbReference>
<evidence type="ECO:0000256" key="6">
    <source>
        <dbReference type="ARBA" id="ARBA00023235"/>
    </source>
</evidence>
<evidence type="ECO:0000256" key="8">
    <source>
        <dbReference type="ARBA" id="ARBA00044926"/>
    </source>
</evidence>
<evidence type="ECO:0000256" key="10">
    <source>
        <dbReference type="ARBA" id="ARBA00044991"/>
    </source>
</evidence>
<dbReference type="InterPro" id="IPR023214">
    <property type="entry name" value="HAD_sf"/>
</dbReference>
<keyword evidence="4" id="KW-0479">Metal-binding</keyword>
<comment type="similarity">
    <text evidence="2">Belongs to the HAD-like hydrolase superfamily. CbbY/CbbZ/Gph/YieH family.</text>
</comment>
<evidence type="ECO:0000256" key="4">
    <source>
        <dbReference type="ARBA" id="ARBA00022723"/>
    </source>
</evidence>
<evidence type="ECO:0000313" key="11">
    <source>
        <dbReference type="EMBL" id="KRO10105.1"/>
    </source>
</evidence>
<keyword evidence="5" id="KW-0460">Magnesium</keyword>
<evidence type="ECO:0000256" key="2">
    <source>
        <dbReference type="ARBA" id="ARBA00006171"/>
    </source>
</evidence>
<dbReference type="InterPro" id="IPR036412">
    <property type="entry name" value="HAD-like_sf"/>
</dbReference>
<dbReference type="InterPro" id="IPR010976">
    <property type="entry name" value="B-phosphoglucomutase_hydrolase"/>
</dbReference>
<dbReference type="SFLD" id="SFLDG01135">
    <property type="entry name" value="C1.5.6:_HAD__Beta-PGM__Phospha"/>
    <property type="match status" value="1"/>
</dbReference>
<dbReference type="InterPro" id="IPR023198">
    <property type="entry name" value="PGP-like_dom2"/>
</dbReference>
<sequence length="226" mass="24896">MKMTKFADIKGFVFDLDGVITDTAQFHTKAWSKLADQLGVQWSTELQNGLKGLSRMDSLELILKTGNKENDYSQAEKEKLATQKNNLYLQFVQTITPADIFPGIKEFLDELNQHGYLMSIASASKNAPTVLDKLELTDYFEHVVDPKTLKRGKPDPEIFIKAAEIIGLKPEQCIGLEDATAGIAGINAANEVSLGVGSPDVLTEADMVFEDTNKITLANIEANMNK</sequence>
<evidence type="ECO:0000256" key="7">
    <source>
        <dbReference type="ARBA" id="ARBA00023277"/>
    </source>
</evidence>
<evidence type="ECO:0000313" key="12">
    <source>
        <dbReference type="Proteomes" id="UP000051884"/>
    </source>
</evidence>
<keyword evidence="3" id="KW-0597">Phosphoprotein</keyword>
<dbReference type="SFLD" id="SFLDF00046">
    <property type="entry name" value="beta-phosphoglucomutase"/>
    <property type="match status" value="1"/>
</dbReference>
<dbReference type="EMBL" id="JQCH01000008">
    <property type="protein sequence ID" value="KRO10105.1"/>
    <property type="molecule type" value="Genomic_DNA"/>
</dbReference>
<dbReference type="Proteomes" id="UP000051884">
    <property type="component" value="Unassembled WGS sequence"/>
</dbReference>
<comment type="cofactor">
    <cofactor evidence="1">
        <name>Mg(2+)</name>
        <dbReference type="ChEBI" id="CHEBI:18420"/>
    </cofactor>
</comment>
<protein>
    <recommendedName>
        <fullName evidence="10">Beta-phosphoglucomutase</fullName>
        <ecNumber evidence="9">5.4.2.6</ecNumber>
    </recommendedName>
</protein>
<comment type="catalytic activity">
    <reaction evidence="8">
        <text>beta-D-glucose 1-phosphate = beta-D-glucose 6-phosphate</text>
        <dbReference type="Rhea" id="RHEA:20113"/>
        <dbReference type="ChEBI" id="CHEBI:57684"/>
        <dbReference type="ChEBI" id="CHEBI:58247"/>
        <dbReference type="EC" id="5.4.2.6"/>
    </reaction>
</comment>
<dbReference type="SUPFAM" id="SSF56784">
    <property type="entry name" value="HAD-like"/>
    <property type="match status" value="1"/>
</dbReference>
<dbReference type="InterPro" id="IPR051600">
    <property type="entry name" value="Beta-PGM-like"/>
</dbReference>
<dbReference type="NCBIfam" id="TIGR01990">
    <property type="entry name" value="bPGM"/>
    <property type="match status" value="1"/>
</dbReference>
<dbReference type="InterPro" id="IPR010972">
    <property type="entry name" value="Beta-PGM"/>
</dbReference>
<dbReference type="SFLD" id="SFLDS00003">
    <property type="entry name" value="Haloacid_Dehalogenase"/>
    <property type="match status" value="1"/>
</dbReference>
<proteinExistence type="inferred from homology"/>
<gene>
    <name evidence="11" type="ORF">IV59_GL002126</name>
</gene>
<dbReference type="NCBIfam" id="TIGR02009">
    <property type="entry name" value="PGMB-YQAB-SF"/>
    <property type="match status" value="1"/>
</dbReference>
<dbReference type="EC" id="5.4.2.6" evidence="9"/>
<keyword evidence="12" id="KW-1185">Reference proteome</keyword>
<dbReference type="PRINTS" id="PR00413">
    <property type="entry name" value="HADHALOGNASE"/>
</dbReference>
<evidence type="ECO:0000256" key="9">
    <source>
        <dbReference type="ARBA" id="ARBA00044968"/>
    </source>
</evidence>
<dbReference type="Gene3D" id="3.40.50.1000">
    <property type="entry name" value="HAD superfamily/HAD-like"/>
    <property type="match status" value="1"/>
</dbReference>
<keyword evidence="7" id="KW-0119">Carbohydrate metabolism</keyword>
<dbReference type="PANTHER" id="PTHR46193">
    <property type="entry name" value="6-PHOSPHOGLUCONATE PHOSPHATASE"/>
    <property type="match status" value="1"/>
</dbReference>
<comment type="caution">
    <text evidence="11">The sequence shown here is derived from an EMBL/GenBank/DDBJ whole genome shotgun (WGS) entry which is preliminary data.</text>
</comment>
<reference evidence="11 12" key="1">
    <citation type="journal article" date="2015" name="Genome Announc.">
        <title>Expanding the biotechnology potential of lactobacilli through comparative genomics of 213 strains and associated genera.</title>
        <authorList>
            <person name="Sun Z."/>
            <person name="Harris H.M."/>
            <person name="McCann A."/>
            <person name="Guo C."/>
            <person name="Argimon S."/>
            <person name="Zhang W."/>
            <person name="Yang X."/>
            <person name="Jeffery I.B."/>
            <person name="Cooney J.C."/>
            <person name="Kagawa T.F."/>
            <person name="Liu W."/>
            <person name="Song Y."/>
            <person name="Salvetti E."/>
            <person name="Wrobel A."/>
            <person name="Rasinkangas P."/>
            <person name="Parkhill J."/>
            <person name="Rea M.C."/>
            <person name="O'Sullivan O."/>
            <person name="Ritari J."/>
            <person name="Douillard F.P."/>
            <person name="Paul Ross R."/>
            <person name="Yang R."/>
            <person name="Briner A.E."/>
            <person name="Felis G.E."/>
            <person name="de Vos W.M."/>
            <person name="Barrangou R."/>
            <person name="Klaenhammer T.R."/>
            <person name="Caufield P.W."/>
            <person name="Cui Y."/>
            <person name="Zhang H."/>
            <person name="O'Toole P.W."/>
        </authorList>
    </citation>
    <scope>NUCLEOTIDE SEQUENCE [LARGE SCALE GENOMIC DNA]</scope>
    <source>
        <strain evidence="11 12">DSM 26202</strain>
    </source>
</reference>